<evidence type="ECO:0000313" key="4">
    <source>
        <dbReference type="Proteomes" id="UP000028999"/>
    </source>
</evidence>
<keyword evidence="4" id="KW-1185">Reference proteome</keyword>
<protein>
    <submittedName>
        <fullName evidence="3">BnaCnng51350D protein</fullName>
    </submittedName>
</protein>
<feature type="region of interest" description="Disordered" evidence="1">
    <location>
        <begin position="116"/>
        <end position="181"/>
    </location>
</feature>
<keyword evidence="2" id="KW-0472">Membrane</keyword>
<evidence type="ECO:0000256" key="2">
    <source>
        <dbReference type="SAM" id="Phobius"/>
    </source>
</evidence>
<dbReference type="Proteomes" id="UP000028999">
    <property type="component" value="Unassembled WGS sequence"/>
</dbReference>
<keyword evidence="2" id="KW-1133">Transmembrane helix</keyword>
<proteinExistence type="predicted"/>
<dbReference type="PaxDb" id="3708-A0A078JIJ1"/>
<sequence length="230" mass="25980">MVISHEEDDSTLILNMFKTLTFPTTLTKVLTWVLDLPRHNDTNKLRVDRITIDLSIDLMVFSLDKRTFVHERIEIATANQHDIQNRPNFIFLFLFFLSFVLFLILSRVLCFLRQEERPKSKTSPPPSRPKPKTDDVSLTPSLSLVPLVSSSPSNQGSKPKTNDVSLAPHGDSSAFSAETDDRNRGRLCWSSWSPVALLSSFPSDQGSKPKTEDVSLAPHGDSSYFMQRSE</sequence>
<feature type="compositionally biased region" description="Low complexity" evidence="1">
    <location>
        <begin position="136"/>
        <end position="153"/>
    </location>
</feature>
<reference evidence="3 4" key="1">
    <citation type="journal article" date="2014" name="Science">
        <title>Plant genetics. Early allopolyploid evolution in the post-Neolithic Brassica napus oilseed genome.</title>
        <authorList>
            <person name="Chalhoub B."/>
            <person name="Denoeud F."/>
            <person name="Liu S."/>
            <person name="Parkin I.A."/>
            <person name="Tang H."/>
            <person name="Wang X."/>
            <person name="Chiquet J."/>
            <person name="Belcram H."/>
            <person name="Tong C."/>
            <person name="Samans B."/>
            <person name="Correa M."/>
            <person name="Da Silva C."/>
            <person name="Just J."/>
            <person name="Falentin C."/>
            <person name="Koh C.S."/>
            <person name="Le Clainche I."/>
            <person name="Bernard M."/>
            <person name="Bento P."/>
            <person name="Noel B."/>
            <person name="Labadie K."/>
            <person name="Alberti A."/>
            <person name="Charles M."/>
            <person name="Arnaud D."/>
            <person name="Guo H."/>
            <person name="Daviaud C."/>
            <person name="Alamery S."/>
            <person name="Jabbari K."/>
            <person name="Zhao M."/>
            <person name="Edger P.P."/>
            <person name="Chelaifa H."/>
            <person name="Tack D."/>
            <person name="Lassalle G."/>
            <person name="Mestiri I."/>
            <person name="Schnel N."/>
            <person name="Le Paslier M.C."/>
            <person name="Fan G."/>
            <person name="Renault V."/>
            <person name="Bayer P.E."/>
            <person name="Golicz A.A."/>
            <person name="Manoli S."/>
            <person name="Lee T.H."/>
            <person name="Thi V.H."/>
            <person name="Chalabi S."/>
            <person name="Hu Q."/>
            <person name="Fan C."/>
            <person name="Tollenaere R."/>
            <person name="Lu Y."/>
            <person name="Battail C."/>
            <person name="Shen J."/>
            <person name="Sidebottom C.H."/>
            <person name="Wang X."/>
            <person name="Canaguier A."/>
            <person name="Chauveau A."/>
            <person name="Berard A."/>
            <person name="Deniot G."/>
            <person name="Guan M."/>
            <person name="Liu Z."/>
            <person name="Sun F."/>
            <person name="Lim Y.P."/>
            <person name="Lyons E."/>
            <person name="Town C.D."/>
            <person name="Bancroft I."/>
            <person name="Wang X."/>
            <person name="Meng J."/>
            <person name="Ma J."/>
            <person name="Pires J.C."/>
            <person name="King G.J."/>
            <person name="Brunel D."/>
            <person name="Delourme R."/>
            <person name="Renard M."/>
            <person name="Aury J.M."/>
            <person name="Adams K.L."/>
            <person name="Batley J."/>
            <person name="Snowdon R.J."/>
            <person name="Tost J."/>
            <person name="Edwards D."/>
            <person name="Zhou Y."/>
            <person name="Hua W."/>
            <person name="Sharpe A.G."/>
            <person name="Paterson A.H."/>
            <person name="Guan C."/>
            <person name="Wincker P."/>
        </authorList>
    </citation>
    <scope>NUCLEOTIDE SEQUENCE [LARGE SCALE GENOMIC DNA]</scope>
    <source>
        <strain evidence="4">cv. Darmor-bzh</strain>
    </source>
</reference>
<feature type="transmembrane region" description="Helical" evidence="2">
    <location>
        <begin position="89"/>
        <end position="112"/>
    </location>
</feature>
<dbReference type="Gramene" id="CDY66544">
    <property type="protein sequence ID" value="CDY66544"/>
    <property type="gene ID" value="GSBRNA2T00054519001"/>
</dbReference>
<feature type="region of interest" description="Disordered" evidence="1">
    <location>
        <begin position="200"/>
        <end position="230"/>
    </location>
</feature>
<name>A0A078JIJ1_BRANA</name>
<keyword evidence="2" id="KW-0812">Transmembrane</keyword>
<dbReference type="AlphaFoldDB" id="A0A078JIJ1"/>
<evidence type="ECO:0000256" key="1">
    <source>
        <dbReference type="SAM" id="MobiDB-lite"/>
    </source>
</evidence>
<gene>
    <name evidence="3" type="primary">BnaCnng51350D</name>
    <name evidence="3" type="ORF">GSBRNA2T00054519001</name>
</gene>
<organism evidence="3 4">
    <name type="scientific">Brassica napus</name>
    <name type="common">Rape</name>
    <dbReference type="NCBI Taxonomy" id="3708"/>
    <lineage>
        <taxon>Eukaryota</taxon>
        <taxon>Viridiplantae</taxon>
        <taxon>Streptophyta</taxon>
        <taxon>Embryophyta</taxon>
        <taxon>Tracheophyta</taxon>
        <taxon>Spermatophyta</taxon>
        <taxon>Magnoliopsida</taxon>
        <taxon>eudicotyledons</taxon>
        <taxon>Gunneridae</taxon>
        <taxon>Pentapetalae</taxon>
        <taxon>rosids</taxon>
        <taxon>malvids</taxon>
        <taxon>Brassicales</taxon>
        <taxon>Brassicaceae</taxon>
        <taxon>Brassiceae</taxon>
        <taxon>Brassica</taxon>
    </lineage>
</organism>
<feature type="compositionally biased region" description="Polar residues" evidence="1">
    <location>
        <begin position="154"/>
        <end position="164"/>
    </location>
</feature>
<dbReference type="EMBL" id="LK035316">
    <property type="protein sequence ID" value="CDY66544.1"/>
    <property type="molecule type" value="Genomic_DNA"/>
</dbReference>
<accession>A0A078JIJ1</accession>
<evidence type="ECO:0000313" key="3">
    <source>
        <dbReference type="EMBL" id="CDY66544.1"/>
    </source>
</evidence>